<name>A0A250DSG1_9BURK</name>
<dbReference type="EMBL" id="CP023284">
    <property type="protein sequence ID" value="ATA57307.1"/>
    <property type="molecule type" value="Genomic_DNA"/>
</dbReference>
<dbReference type="SUPFAM" id="SSF158634">
    <property type="entry name" value="RPA2825-like"/>
    <property type="match status" value="1"/>
</dbReference>
<dbReference type="Pfam" id="PF12200">
    <property type="entry name" value="DUF3597"/>
    <property type="match status" value="1"/>
</dbReference>
<reference evidence="1 2" key="1">
    <citation type="submission" date="2017-09" db="EMBL/GenBank/DDBJ databases">
        <title>The diverse metabolic capabilities of V. boronicumulans make it an excellent choice for continued studies on novel biodegradation.</title>
        <authorList>
            <person name="Sun S."/>
        </authorList>
    </citation>
    <scope>NUCLEOTIDE SEQUENCE [LARGE SCALE GENOMIC DNA]</scope>
    <source>
        <strain evidence="1 2">J1</strain>
    </source>
</reference>
<dbReference type="KEGG" id="vbo:CKY39_31835"/>
<evidence type="ECO:0000313" key="1">
    <source>
        <dbReference type="EMBL" id="ATA57307.1"/>
    </source>
</evidence>
<organism evidence="1 2">
    <name type="scientific">Variovorax boronicumulans</name>
    <dbReference type="NCBI Taxonomy" id="436515"/>
    <lineage>
        <taxon>Bacteria</taxon>
        <taxon>Pseudomonadati</taxon>
        <taxon>Pseudomonadota</taxon>
        <taxon>Betaproteobacteria</taxon>
        <taxon>Burkholderiales</taxon>
        <taxon>Comamonadaceae</taxon>
        <taxon>Variovorax</taxon>
    </lineage>
</organism>
<accession>A0A250DSG1</accession>
<proteinExistence type="predicted"/>
<dbReference type="RefSeq" id="WP_095747238.1">
    <property type="nucleotide sequence ID" value="NZ_BKDH01000004.1"/>
</dbReference>
<gene>
    <name evidence="1" type="ORF">CKY39_31835</name>
</gene>
<dbReference type="InterPro" id="IPR022016">
    <property type="entry name" value="DUF3597"/>
</dbReference>
<dbReference type="GeneID" id="82271714"/>
<protein>
    <submittedName>
        <fullName evidence="1">Uncharacterized protein</fullName>
    </submittedName>
</protein>
<dbReference type="Proteomes" id="UP000217154">
    <property type="component" value="Chromosome"/>
</dbReference>
<evidence type="ECO:0000313" key="2">
    <source>
        <dbReference type="Proteomes" id="UP000217154"/>
    </source>
</evidence>
<dbReference type="AlphaFoldDB" id="A0A250DSG1"/>
<sequence length="125" mass="12707">MSIFGKIFSKIFPSANAAEVVAAPPAAAPGAPAVAAPPPAIPLGDVPAVLDAMPGAAGLNWRTSIVDLLKLLGLDSSLAARKELASEILYSNGEPGSAEWNIGLHKQVMTRIAANGGTLPAELRD</sequence>